<reference evidence="5 6" key="1">
    <citation type="journal article" date="2013" name="BMC Microbiol.">
        <title>Identification of the type II cytochrome c maturation pathway in anammox bacteria by comparative genomics.</title>
        <authorList>
            <person name="Ferousi C."/>
            <person name="Speth D.R."/>
            <person name="Reimann J."/>
            <person name="Op den Camp H.J."/>
            <person name="Allen J.W."/>
            <person name="Keltjens J.T."/>
            <person name="Jetten M.S."/>
        </authorList>
    </citation>
    <scope>NUCLEOTIDE SEQUENCE [LARGE SCALE GENOMIC DNA]</scope>
    <source>
        <strain evidence="5">RU1</strain>
    </source>
</reference>
<gene>
    <name evidence="5" type="ORF">BROFUL_02124</name>
</gene>
<dbReference type="InterPro" id="IPR013974">
    <property type="entry name" value="SAF"/>
</dbReference>
<dbReference type="PANTHER" id="PTHR36307">
    <property type="entry name" value="FLAGELLA BASAL BODY P-RING FORMATION PROTEIN FLGA"/>
    <property type="match status" value="1"/>
</dbReference>
<dbReference type="NCBIfam" id="TIGR03170">
    <property type="entry name" value="flgA_cterm"/>
    <property type="match status" value="1"/>
</dbReference>
<dbReference type="Pfam" id="PF13144">
    <property type="entry name" value="ChapFlgA"/>
    <property type="match status" value="1"/>
</dbReference>
<dbReference type="Gene3D" id="2.30.30.760">
    <property type="match status" value="1"/>
</dbReference>
<feature type="domain" description="SAF" evidence="4">
    <location>
        <begin position="198"/>
        <end position="260"/>
    </location>
</feature>
<sequence length="323" mass="36226">MNLTYVIRLSAIIFLFVHTAVAEEIRIDLKEKVTLPEKQIVLNDIASLSCNNPFLLERVGNIQLGNTPWPGNVRKIERDSLAVRLVDEGIDMSEVAYSDVAFSLVSVESTTVTGDEILRVAREYLMSSLSRPEDEMIIESDRSIPDKLLPANEGDIHLEVAQVETNKDRGNIQLIVRILINNSLYLKVPVYFHVRVYETVVASRKKIDRNDTLTSDNLTISRMETTKLFKTTFVKMEDLIGKRASRSILPNTPITPEIVDNSPAIKKGDLVKVFVHSGNLHVVTKGVAKEDGCVGKIIRVKNLDSHKELYGRVEDSTAVKIVF</sequence>
<evidence type="ECO:0000313" key="5">
    <source>
        <dbReference type="EMBL" id="KKO19141.1"/>
    </source>
</evidence>
<dbReference type="Proteomes" id="UP000034954">
    <property type="component" value="Unassembled WGS sequence"/>
</dbReference>
<dbReference type="InterPro" id="IPR039246">
    <property type="entry name" value="Flagellar_FlgA"/>
</dbReference>
<evidence type="ECO:0000256" key="1">
    <source>
        <dbReference type="ARBA" id="ARBA00004418"/>
    </source>
</evidence>
<name>A0A0M2UVZ9_9BACT</name>
<keyword evidence="3" id="KW-0574">Periplasm</keyword>
<comment type="subcellular location">
    <subcellularLocation>
        <location evidence="1">Periplasm</location>
    </subcellularLocation>
</comment>
<evidence type="ECO:0000256" key="2">
    <source>
        <dbReference type="ARBA" id="ARBA00022729"/>
    </source>
</evidence>
<keyword evidence="2" id="KW-0732">Signal</keyword>
<dbReference type="SMART" id="SM00858">
    <property type="entry name" value="SAF"/>
    <property type="match status" value="1"/>
</dbReference>
<dbReference type="GO" id="GO:0044780">
    <property type="term" value="P:bacterial-type flagellum assembly"/>
    <property type="evidence" value="ECO:0007669"/>
    <property type="project" value="InterPro"/>
</dbReference>
<proteinExistence type="predicted"/>
<evidence type="ECO:0000256" key="3">
    <source>
        <dbReference type="ARBA" id="ARBA00022764"/>
    </source>
</evidence>
<dbReference type="Gene3D" id="3.90.1210.10">
    <property type="entry name" value="Antifreeze-like/N-acetylneuraminic acid synthase C-terminal domain"/>
    <property type="match status" value="1"/>
</dbReference>
<dbReference type="InterPro" id="IPR017585">
    <property type="entry name" value="SAF_FlgA"/>
</dbReference>
<dbReference type="AlphaFoldDB" id="A0A0M2UVZ9"/>
<keyword evidence="6" id="KW-1185">Reference proteome</keyword>
<organism evidence="5 6">
    <name type="scientific">Candidatus Brocadia fulgida</name>
    <dbReference type="NCBI Taxonomy" id="380242"/>
    <lineage>
        <taxon>Bacteria</taxon>
        <taxon>Pseudomonadati</taxon>
        <taxon>Planctomycetota</taxon>
        <taxon>Candidatus Brocadiia</taxon>
        <taxon>Candidatus Brocadiales</taxon>
        <taxon>Candidatus Brocadiaceae</taxon>
        <taxon>Candidatus Brocadia</taxon>
    </lineage>
</organism>
<accession>A0A0M2UVZ9</accession>
<evidence type="ECO:0000313" key="6">
    <source>
        <dbReference type="Proteomes" id="UP000034954"/>
    </source>
</evidence>
<dbReference type="GO" id="GO:0042597">
    <property type="term" value="C:periplasmic space"/>
    <property type="evidence" value="ECO:0007669"/>
    <property type="project" value="UniProtKB-SubCell"/>
</dbReference>
<evidence type="ECO:0000259" key="4">
    <source>
        <dbReference type="SMART" id="SM00858"/>
    </source>
</evidence>
<dbReference type="PANTHER" id="PTHR36307:SF1">
    <property type="entry name" value="FLAGELLA BASAL BODY P-RING FORMATION PROTEIN FLGA"/>
    <property type="match status" value="1"/>
</dbReference>
<comment type="caution">
    <text evidence="5">The sequence shown here is derived from an EMBL/GenBank/DDBJ whole genome shotgun (WGS) entry which is preliminary data.</text>
</comment>
<dbReference type="CDD" id="cd11614">
    <property type="entry name" value="SAF_CpaB_FlgA_like"/>
    <property type="match status" value="1"/>
</dbReference>
<protein>
    <recommendedName>
        <fullName evidence="4">SAF domain-containing protein</fullName>
    </recommendedName>
</protein>
<dbReference type="EMBL" id="LAQJ01000213">
    <property type="protein sequence ID" value="KKO19141.1"/>
    <property type="molecule type" value="Genomic_DNA"/>
</dbReference>